<dbReference type="CDD" id="cd06267">
    <property type="entry name" value="PBP1_LacI_sugar_binding-like"/>
    <property type="match status" value="1"/>
</dbReference>
<keyword evidence="1" id="KW-0678">Repressor</keyword>
<evidence type="ECO:0000256" key="4">
    <source>
        <dbReference type="ARBA" id="ARBA00023163"/>
    </source>
</evidence>
<name>A0A7X2ZCJ5_9BACL</name>
<dbReference type="PROSITE" id="PS00356">
    <property type="entry name" value="HTH_LACI_1"/>
    <property type="match status" value="1"/>
</dbReference>
<dbReference type="InterPro" id="IPR001387">
    <property type="entry name" value="Cro/C1-type_HTH"/>
</dbReference>
<feature type="domain" description="HTH cro/C1-type" evidence="6">
    <location>
        <begin position="3"/>
        <end position="50"/>
    </location>
</feature>
<keyword evidence="8" id="KW-1185">Reference proteome</keyword>
<dbReference type="RefSeq" id="WP_127610555.1">
    <property type="nucleotide sequence ID" value="NZ_JARTHJ010000116.1"/>
</dbReference>
<keyword evidence="2" id="KW-0805">Transcription regulation</keyword>
<comment type="caution">
    <text evidence="7">The sequence shown here is derived from an EMBL/GenBank/DDBJ whole genome shotgun (WGS) entry which is preliminary data.</text>
</comment>
<dbReference type="SUPFAM" id="SSF53822">
    <property type="entry name" value="Periplasmic binding protein-like I"/>
    <property type="match status" value="1"/>
</dbReference>
<dbReference type="PROSITE" id="PS50932">
    <property type="entry name" value="HTH_LACI_2"/>
    <property type="match status" value="1"/>
</dbReference>
<dbReference type="InterPro" id="IPR028082">
    <property type="entry name" value="Peripla_BP_I"/>
</dbReference>
<dbReference type="SMART" id="SM00354">
    <property type="entry name" value="HTH_LACI"/>
    <property type="match status" value="1"/>
</dbReference>
<dbReference type="GO" id="GO:0000976">
    <property type="term" value="F:transcription cis-regulatory region binding"/>
    <property type="evidence" value="ECO:0007669"/>
    <property type="project" value="TreeGrafter"/>
</dbReference>
<dbReference type="Gene3D" id="3.40.50.2300">
    <property type="match status" value="2"/>
</dbReference>
<protein>
    <submittedName>
        <fullName evidence="7">LacI family DNA-binding transcriptional regulator</fullName>
    </submittedName>
</protein>
<dbReference type="CDD" id="cd01392">
    <property type="entry name" value="HTH_LacI"/>
    <property type="match status" value="1"/>
</dbReference>
<dbReference type="AlphaFoldDB" id="A0A7X2ZCJ5"/>
<gene>
    <name evidence="7" type="ORF">GNP93_16975</name>
</gene>
<evidence type="ECO:0000313" key="7">
    <source>
        <dbReference type="EMBL" id="MUG72366.1"/>
    </source>
</evidence>
<evidence type="ECO:0000256" key="2">
    <source>
        <dbReference type="ARBA" id="ARBA00023015"/>
    </source>
</evidence>
<dbReference type="Pfam" id="PF00532">
    <property type="entry name" value="Peripla_BP_1"/>
    <property type="match status" value="1"/>
</dbReference>
<accession>A0A7X2ZCJ5</accession>
<evidence type="ECO:0000259" key="6">
    <source>
        <dbReference type="PROSITE" id="PS50943"/>
    </source>
</evidence>
<evidence type="ECO:0000313" key="8">
    <source>
        <dbReference type="Proteomes" id="UP000450917"/>
    </source>
</evidence>
<organism evidence="7 8">
    <name type="scientific">Paenibacillus validus</name>
    <dbReference type="NCBI Taxonomy" id="44253"/>
    <lineage>
        <taxon>Bacteria</taxon>
        <taxon>Bacillati</taxon>
        <taxon>Bacillota</taxon>
        <taxon>Bacilli</taxon>
        <taxon>Bacillales</taxon>
        <taxon>Paenibacillaceae</taxon>
        <taxon>Paenibacillus</taxon>
    </lineage>
</organism>
<proteinExistence type="predicted"/>
<dbReference type="InterPro" id="IPR000843">
    <property type="entry name" value="HTH_LacI"/>
</dbReference>
<reference evidence="7 8" key="1">
    <citation type="submission" date="2019-11" db="EMBL/GenBank/DDBJ databases">
        <title>Draft genome sequences of five Paenibacillus species of dairy origin.</title>
        <authorList>
            <person name="Olajide A.M."/>
            <person name="Chen S."/>
            <person name="Lapointe G."/>
        </authorList>
    </citation>
    <scope>NUCLEOTIDE SEQUENCE [LARGE SCALE GENOMIC DNA]</scope>
    <source>
        <strain evidence="7 8">2CS3</strain>
    </source>
</reference>
<dbReference type="PANTHER" id="PTHR30146">
    <property type="entry name" value="LACI-RELATED TRANSCRIPTIONAL REPRESSOR"/>
    <property type="match status" value="1"/>
</dbReference>
<dbReference type="PANTHER" id="PTHR30146:SF95">
    <property type="entry name" value="RIBOSE OPERON REPRESSOR"/>
    <property type="match status" value="1"/>
</dbReference>
<dbReference type="Gene3D" id="1.10.260.40">
    <property type="entry name" value="lambda repressor-like DNA-binding domains"/>
    <property type="match status" value="1"/>
</dbReference>
<evidence type="ECO:0000259" key="5">
    <source>
        <dbReference type="PROSITE" id="PS50932"/>
    </source>
</evidence>
<dbReference type="PROSITE" id="PS50943">
    <property type="entry name" value="HTH_CROC1"/>
    <property type="match status" value="1"/>
</dbReference>
<dbReference type="EMBL" id="WNZX01000014">
    <property type="protein sequence ID" value="MUG72366.1"/>
    <property type="molecule type" value="Genomic_DNA"/>
</dbReference>
<sequence>MSTIRDVAKLAGVSVATVSRVINQKGYISKDTEKKIKACMAKLQYSPSSVARGLAGKKTDTIALLIPDITNPFFPEIARAVEDTASSYGITTLLGNCDENGVKELRYLDILKKRYVDGIIFAEHGLTWNEIHGILGSGMPIVSLDRAALSEEVSSVRVNHYQGAVLAVEHLLSIGCRRIAHISGPNHLITSANRNRGYTDTLRNAGCFDPDLVYEGDFSMECGMRVTEQLLKENEGVDGIFTSNDLMAVGALKTLIRSGVKVPEDVALIGFDGISMTQMVEPEISTIAQPIYEIGKQAVFQLIHQIEDRHELPEMTPRVLETKLIQRATTTRF</sequence>
<dbReference type="GO" id="GO:0003700">
    <property type="term" value="F:DNA-binding transcription factor activity"/>
    <property type="evidence" value="ECO:0007669"/>
    <property type="project" value="TreeGrafter"/>
</dbReference>
<dbReference type="PRINTS" id="PR00036">
    <property type="entry name" value="HTHLACI"/>
</dbReference>
<dbReference type="InterPro" id="IPR001761">
    <property type="entry name" value="Peripla_BP/Lac1_sug-bd_dom"/>
</dbReference>
<keyword evidence="3 7" id="KW-0238">DNA-binding</keyword>
<evidence type="ECO:0000256" key="1">
    <source>
        <dbReference type="ARBA" id="ARBA00022491"/>
    </source>
</evidence>
<dbReference type="Proteomes" id="UP000450917">
    <property type="component" value="Unassembled WGS sequence"/>
</dbReference>
<keyword evidence="4" id="KW-0804">Transcription</keyword>
<evidence type="ECO:0000256" key="3">
    <source>
        <dbReference type="ARBA" id="ARBA00023125"/>
    </source>
</evidence>
<feature type="domain" description="HTH lacI-type" evidence="5">
    <location>
        <begin position="2"/>
        <end position="56"/>
    </location>
</feature>
<dbReference type="Pfam" id="PF00356">
    <property type="entry name" value="LacI"/>
    <property type="match status" value="1"/>
</dbReference>
<dbReference type="SUPFAM" id="SSF47413">
    <property type="entry name" value="lambda repressor-like DNA-binding domains"/>
    <property type="match status" value="1"/>
</dbReference>
<dbReference type="InterPro" id="IPR010982">
    <property type="entry name" value="Lambda_DNA-bd_dom_sf"/>
</dbReference>